<dbReference type="OrthoDB" id="1492759at2"/>
<dbReference type="RefSeq" id="WP_129460239.1">
    <property type="nucleotide sequence ID" value="NZ_SBKN01000001.1"/>
</dbReference>
<evidence type="ECO:0000313" key="3">
    <source>
        <dbReference type="Proteomes" id="UP000289857"/>
    </source>
</evidence>
<reference evidence="3" key="1">
    <citation type="submission" date="2019-01" db="EMBL/GenBank/DDBJ databases">
        <title>Cytophagaceae bacterium strain CAR-16.</title>
        <authorList>
            <person name="Chen W.-M."/>
        </authorList>
    </citation>
    <scope>NUCLEOTIDE SEQUENCE [LARGE SCALE GENOMIC DNA]</scope>
    <source>
        <strain evidence="3">WWJ-16</strain>
    </source>
</reference>
<proteinExistence type="predicted"/>
<dbReference type="NCBIfam" id="NF038128">
    <property type="entry name" value="choice_anch_J"/>
    <property type="match status" value="1"/>
</dbReference>
<dbReference type="PROSITE" id="PS51257">
    <property type="entry name" value="PROKAR_LIPOPROTEIN"/>
    <property type="match status" value="1"/>
</dbReference>
<protein>
    <recommendedName>
        <fullName evidence="1">DUF5689 domain-containing protein</fullName>
    </recommendedName>
</protein>
<accession>A0A4Q1KC94</accession>
<dbReference type="EMBL" id="SBKN01000001">
    <property type="protein sequence ID" value="RXR24261.1"/>
    <property type="molecule type" value="Genomic_DNA"/>
</dbReference>
<dbReference type="Proteomes" id="UP000289857">
    <property type="component" value="Unassembled WGS sequence"/>
</dbReference>
<sequence length="433" mass="47480">MKKLQLVLTGALVLALQSCINSDYYDAPDLSNECTTLTATKTVADIKTTATTTAQEYTGDDIIEAYAVSSDEGGNFYKSISFVTADNSQAFSMPVDAYNLYTKFEPGRKVYVKMKGLYYANDTQTASFEIGSLYNGSVGRLSGVQYEQAIIRGCDKKNEDDLVLPMTITQAKNNANINKLIEIDAVQFDDAYVGKTYYDATNVIGGATNNLIKDADGNTLIVRVSEFVNFAANIIPSKNGKIRGVMTKYNNDYQFMIRTINDVKMENPRVVPLFEETFTSNFGSWAKMSVTGTQVWTLDTQFGNPGSCAKMSGFANSTNNANEDWLISPAINLSTLTTNAKMTFQTASRFTGNVLEIYVSTNYTGGAPSTATWTQITNATLDLNTSAYIWTNSGDIDISSYIGNPNFRVAFKYTSTTSASRTWEVDNVKVTGQ</sequence>
<evidence type="ECO:0000313" key="2">
    <source>
        <dbReference type="EMBL" id="RXR24261.1"/>
    </source>
</evidence>
<name>A0A4Q1KC94_9FLAO</name>
<organism evidence="2 3">
    <name type="scientific">Flavobacterium stagni</name>
    <dbReference type="NCBI Taxonomy" id="2506421"/>
    <lineage>
        <taxon>Bacteria</taxon>
        <taxon>Pseudomonadati</taxon>
        <taxon>Bacteroidota</taxon>
        <taxon>Flavobacteriia</taxon>
        <taxon>Flavobacteriales</taxon>
        <taxon>Flavobacteriaceae</taxon>
        <taxon>Flavobacterium</taxon>
    </lineage>
</organism>
<gene>
    <name evidence="2" type="ORF">EQG61_02130</name>
</gene>
<dbReference type="Gene3D" id="2.60.120.200">
    <property type="match status" value="1"/>
</dbReference>
<evidence type="ECO:0000259" key="1">
    <source>
        <dbReference type="Pfam" id="PF18942"/>
    </source>
</evidence>
<dbReference type="AlphaFoldDB" id="A0A4Q1KC94"/>
<keyword evidence="3" id="KW-1185">Reference proteome</keyword>
<dbReference type="InterPro" id="IPR043744">
    <property type="entry name" value="DUF5689"/>
</dbReference>
<comment type="caution">
    <text evidence="2">The sequence shown here is derived from an EMBL/GenBank/DDBJ whole genome shotgun (WGS) entry which is preliminary data.</text>
</comment>
<feature type="domain" description="DUF5689" evidence="1">
    <location>
        <begin position="39"/>
        <end position="263"/>
    </location>
</feature>
<dbReference type="Pfam" id="PF18942">
    <property type="entry name" value="DUF5689"/>
    <property type="match status" value="1"/>
</dbReference>